<accession>A0ABU8EB71</accession>
<keyword evidence="1" id="KW-1133">Transmembrane helix</keyword>
<keyword evidence="1" id="KW-0472">Membrane</keyword>
<dbReference type="RefSeq" id="WP_225235704.1">
    <property type="nucleotide sequence ID" value="NZ_JBAPLV010000030.1"/>
</dbReference>
<comment type="caution">
    <text evidence="2">The sequence shown here is derived from an EMBL/GenBank/DDBJ whole genome shotgun (WGS) entry which is preliminary data.</text>
</comment>
<gene>
    <name evidence="2" type="ORF">UXQ13_20575</name>
</gene>
<proteinExistence type="predicted"/>
<name>A0ABU8EB71_9ACTN</name>
<evidence type="ECO:0000313" key="2">
    <source>
        <dbReference type="EMBL" id="MEI4280883.1"/>
    </source>
</evidence>
<sequence length="117" mass="11922">MDLQDVLSQTRDAITVRRVFADPVQVDGVTVITAAAVGGGGGGGGGHAEDQEGQGAGFGVGARPAGAYVISGGTVSWRPAVDVNRLVGVAGLVLVTLFLTRARVARPRVSVRRSRRG</sequence>
<dbReference type="Proteomes" id="UP001373496">
    <property type="component" value="Unassembled WGS sequence"/>
</dbReference>
<feature type="transmembrane region" description="Helical" evidence="1">
    <location>
        <begin position="86"/>
        <end position="104"/>
    </location>
</feature>
<protein>
    <recommendedName>
        <fullName evidence="4">Sporulation protein YtfJ</fullName>
    </recommendedName>
</protein>
<evidence type="ECO:0008006" key="4">
    <source>
        <dbReference type="Google" id="ProtNLM"/>
    </source>
</evidence>
<evidence type="ECO:0000313" key="3">
    <source>
        <dbReference type="Proteomes" id="UP001373496"/>
    </source>
</evidence>
<keyword evidence="3" id="KW-1185">Reference proteome</keyword>
<keyword evidence="1" id="KW-0812">Transmembrane</keyword>
<reference evidence="2 3" key="1">
    <citation type="submission" date="2024-03" db="EMBL/GenBank/DDBJ databases">
        <title>Draft genome sequence of Klenkia terrae.</title>
        <authorList>
            <person name="Duangmal K."/>
            <person name="Chantavorakit T."/>
        </authorList>
    </citation>
    <scope>NUCLEOTIDE SEQUENCE [LARGE SCALE GENOMIC DNA]</scope>
    <source>
        <strain evidence="2 3">JCM 17786</strain>
    </source>
</reference>
<organism evidence="2 3">
    <name type="scientific">Klenkia terrae</name>
    <dbReference type="NCBI Taxonomy" id="1052259"/>
    <lineage>
        <taxon>Bacteria</taxon>
        <taxon>Bacillati</taxon>
        <taxon>Actinomycetota</taxon>
        <taxon>Actinomycetes</taxon>
        <taxon>Geodermatophilales</taxon>
        <taxon>Geodermatophilaceae</taxon>
        <taxon>Klenkia</taxon>
    </lineage>
</organism>
<evidence type="ECO:0000256" key="1">
    <source>
        <dbReference type="SAM" id="Phobius"/>
    </source>
</evidence>
<dbReference type="EMBL" id="JBAPLV010000030">
    <property type="protein sequence ID" value="MEI4280883.1"/>
    <property type="molecule type" value="Genomic_DNA"/>
</dbReference>